<accession>A0AAV1K9R3</accession>
<protein>
    <submittedName>
        <fullName evidence="3">Uncharacterized protein</fullName>
    </submittedName>
</protein>
<gene>
    <name evidence="3" type="ORF">PARMNEM_LOCUS1098</name>
</gene>
<evidence type="ECO:0000313" key="4">
    <source>
        <dbReference type="Proteomes" id="UP001314205"/>
    </source>
</evidence>
<feature type="compositionally biased region" description="Polar residues" evidence="1">
    <location>
        <begin position="52"/>
        <end position="64"/>
    </location>
</feature>
<dbReference type="Proteomes" id="UP001314205">
    <property type="component" value="Unassembled WGS sequence"/>
</dbReference>
<dbReference type="EMBL" id="CAVLGL010000002">
    <property type="protein sequence ID" value="CAK1579109.1"/>
    <property type="molecule type" value="Genomic_DNA"/>
</dbReference>
<organism evidence="3 4">
    <name type="scientific">Parnassius mnemosyne</name>
    <name type="common">clouded apollo</name>
    <dbReference type="NCBI Taxonomy" id="213953"/>
    <lineage>
        <taxon>Eukaryota</taxon>
        <taxon>Metazoa</taxon>
        <taxon>Ecdysozoa</taxon>
        <taxon>Arthropoda</taxon>
        <taxon>Hexapoda</taxon>
        <taxon>Insecta</taxon>
        <taxon>Pterygota</taxon>
        <taxon>Neoptera</taxon>
        <taxon>Endopterygota</taxon>
        <taxon>Lepidoptera</taxon>
        <taxon>Glossata</taxon>
        <taxon>Ditrysia</taxon>
        <taxon>Papilionoidea</taxon>
        <taxon>Papilionidae</taxon>
        <taxon>Parnassiinae</taxon>
        <taxon>Parnassini</taxon>
        <taxon>Parnassius</taxon>
        <taxon>Driopa</taxon>
    </lineage>
</organism>
<evidence type="ECO:0000313" key="3">
    <source>
        <dbReference type="EMBL" id="CAK1579109.1"/>
    </source>
</evidence>
<feature type="chain" id="PRO_5043852767" evidence="2">
    <location>
        <begin position="22"/>
        <end position="293"/>
    </location>
</feature>
<feature type="signal peptide" evidence="2">
    <location>
        <begin position="1"/>
        <end position="21"/>
    </location>
</feature>
<feature type="compositionally biased region" description="Low complexity" evidence="1">
    <location>
        <begin position="72"/>
        <end position="82"/>
    </location>
</feature>
<proteinExistence type="predicted"/>
<name>A0AAV1K9R3_9NEOP</name>
<sequence length="293" mass="33643">MWSYSKCIFYTIFLVVTRSHTQDDDNLYSSLLQNDSNAIYERTDFDGDVGATNPTSVDDNFSNSDEMKADSTTETSSVSTTYTTSVSQTESIPKANETDDTKYKIKEICAYFKYVGPINLNKMVDLWQTAYYQASQKVPCFKMFIRKLTMKEKQFYKQKYGDFDDAVEWEDCNLEIKSSLEIKKHFLQGCERGHGVLENIILTEKNNDTSNYILKPESPDQWLVVKNLLLMRDCDTGDVIVFSRAPHKPRKEIIIEALKLFGENSTEGKFICGDQPPIRKNTIEVEDATEDTI</sequence>
<reference evidence="3 4" key="1">
    <citation type="submission" date="2023-11" db="EMBL/GenBank/DDBJ databases">
        <authorList>
            <person name="Hedman E."/>
            <person name="Englund M."/>
            <person name="Stromberg M."/>
            <person name="Nyberg Akerstrom W."/>
            <person name="Nylinder S."/>
            <person name="Jareborg N."/>
            <person name="Kallberg Y."/>
            <person name="Kronander E."/>
        </authorList>
    </citation>
    <scope>NUCLEOTIDE SEQUENCE [LARGE SCALE GENOMIC DNA]</scope>
</reference>
<dbReference type="AlphaFoldDB" id="A0AAV1K9R3"/>
<evidence type="ECO:0000256" key="1">
    <source>
        <dbReference type="SAM" id="MobiDB-lite"/>
    </source>
</evidence>
<comment type="caution">
    <text evidence="3">The sequence shown here is derived from an EMBL/GenBank/DDBJ whole genome shotgun (WGS) entry which is preliminary data.</text>
</comment>
<keyword evidence="2" id="KW-0732">Signal</keyword>
<keyword evidence="4" id="KW-1185">Reference proteome</keyword>
<feature type="region of interest" description="Disordered" evidence="1">
    <location>
        <begin position="45"/>
        <end position="82"/>
    </location>
</feature>
<evidence type="ECO:0000256" key="2">
    <source>
        <dbReference type="SAM" id="SignalP"/>
    </source>
</evidence>